<dbReference type="Pfam" id="PF02517">
    <property type="entry name" value="Rce1-like"/>
    <property type="match status" value="1"/>
</dbReference>
<comment type="caution">
    <text evidence="4">The sequence shown here is derived from an EMBL/GenBank/DDBJ whole genome shotgun (WGS) entry which is preliminary data.</text>
</comment>
<dbReference type="Proteomes" id="UP000078520">
    <property type="component" value="Unassembled WGS sequence"/>
</dbReference>
<evidence type="ECO:0000313" key="4">
    <source>
        <dbReference type="EMBL" id="OAQ07254.1"/>
    </source>
</evidence>
<evidence type="ECO:0000313" key="5">
    <source>
        <dbReference type="Proteomes" id="UP000078520"/>
    </source>
</evidence>
<comment type="similarity">
    <text evidence="1">Belongs to the UPF0177 family.</text>
</comment>
<proteinExistence type="inferred from homology"/>
<dbReference type="PANTHER" id="PTHR36435">
    <property type="entry name" value="SLR1288 PROTEIN"/>
    <property type="match status" value="1"/>
</dbReference>
<evidence type="ECO:0000256" key="1">
    <source>
        <dbReference type="ARBA" id="ARBA00009067"/>
    </source>
</evidence>
<feature type="transmembrane region" description="Helical" evidence="2">
    <location>
        <begin position="139"/>
        <end position="155"/>
    </location>
</feature>
<reference evidence="5" key="1">
    <citation type="submission" date="2016-03" db="EMBL/GenBank/DDBJ databases">
        <authorList>
            <person name="Johnson T.J."/>
            <person name="Youmans B."/>
            <person name="Case K."/>
            <person name="Noll S."/>
        </authorList>
    </citation>
    <scope>NUCLEOTIDE SEQUENCE [LARGE SCALE GENOMIC DNA]</scope>
    <source>
        <strain evidence="5">UMNLAv8</strain>
    </source>
</reference>
<feature type="transmembrane region" description="Helical" evidence="2">
    <location>
        <begin position="161"/>
        <end position="183"/>
    </location>
</feature>
<dbReference type="RefSeq" id="WP_064208650.1">
    <property type="nucleotide sequence ID" value="NZ_LVKC01000012.1"/>
</dbReference>
<evidence type="ECO:0000259" key="3">
    <source>
        <dbReference type="Pfam" id="PF02517"/>
    </source>
</evidence>
<feature type="transmembrane region" description="Helical" evidence="2">
    <location>
        <begin position="7"/>
        <end position="28"/>
    </location>
</feature>
<organism evidence="4 5">
    <name type="scientific">Ligilactobacillus aviarius</name>
    <dbReference type="NCBI Taxonomy" id="1606"/>
    <lineage>
        <taxon>Bacteria</taxon>
        <taxon>Bacillati</taxon>
        <taxon>Bacillota</taxon>
        <taxon>Bacilli</taxon>
        <taxon>Lactobacillales</taxon>
        <taxon>Lactobacillaceae</taxon>
        <taxon>Ligilactobacillus</taxon>
    </lineage>
</organism>
<dbReference type="InterPro" id="IPR052710">
    <property type="entry name" value="CAAX_protease"/>
</dbReference>
<dbReference type="GO" id="GO:0004175">
    <property type="term" value="F:endopeptidase activity"/>
    <property type="evidence" value="ECO:0007669"/>
    <property type="project" value="UniProtKB-ARBA"/>
</dbReference>
<dbReference type="AlphaFoldDB" id="A0A179C5H5"/>
<keyword evidence="2" id="KW-0812">Transmembrane</keyword>
<dbReference type="EMBL" id="LVKI01000036">
    <property type="protein sequence ID" value="OAQ07254.1"/>
    <property type="molecule type" value="Genomic_DNA"/>
</dbReference>
<gene>
    <name evidence="4" type="ORF">A3O14_06490</name>
</gene>
<feature type="transmembrane region" description="Helical" evidence="2">
    <location>
        <begin position="109"/>
        <end position="127"/>
    </location>
</feature>
<evidence type="ECO:0000256" key="2">
    <source>
        <dbReference type="SAM" id="Phobius"/>
    </source>
</evidence>
<name>A0A179C5H5_9LACO</name>
<feature type="domain" description="CAAX prenyl protease 2/Lysostaphin resistance protein A-like" evidence="3">
    <location>
        <begin position="107"/>
        <end position="201"/>
    </location>
</feature>
<dbReference type="OrthoDB" id="8607342at2"/>
<dbReference type="PANTHER" id="PTHR36435:SF1">
    <property type="entry name" value="CAAX AMINO TERMINAL PROTEASE FAMILY PROTEIN"/>
    <property type="match status" value="1"/>
</dbReference>
<keyword evidence="2" id="KW-1133">Transmembrane helix</keyword>
<dbReference type="InterPro" id="IPR003675">
    <property type="entry name" value="Rce1/LyrA-like_dom"/>
</dbReference>
<sequence length="209" mass="23730">MNVKKAFCRFLLILMFFVEQLGLAFVLIKTKTLIGIALLLGSVIGVIFLQMWYQRLINVKLSRFSKYIKFIVLTLIVLLIVEEVISQFSSTSANQQLINHLLKDQSTKWIMMVLGIIIAPIVEEGTFRTGIMGNTKHPVILGTISTVLFVCAHMVSTNQSLISFILNITAYALISAVLCFLYYRTKDWRVNTVFHISWNLLAFVTSAIF</sequence>
<accession>A0A179C5H5</accession>
<dbReference type="GO" id="GO:0080120">
    <property type="term" value="P:CAAX-box protein maturation"/>
    <property type="evidence" value="ECO:0007669"/>
    <property type="project" value="UniProtKB-ARBA"/>
</dbReference>
<protein>
    <recommendedName>
        <fullName evidence="3">CAAX prenyl protease 2/Lysostaphin resistance protein A-like domain-containing protein</fullName>
    </recommendedName>
</protein>
<keyword evidence="2" id="KW-0472">Membrane</keyword>
<feature type="transmembrane region" description="Helical" evidence="2">
    <location>
        <begin position="34"/>
        <end position="55"/>
    </location>
</feature>
<feature type="transmembrane region" description="Helical" evidence="2">
    <location>
        <begin position="67"/>
        <end position="89"/>
    </location>
</feature>